<dbReference type="AlphaFoldDB" id="A0A9E6ZR62"/>
<dbReference type="SUPFAM" id="SSF46955">
    <property type="entry name" value="Putative DNA-binding domain"/>
    <property type="match status" value="1"/>
</dbReference>
<feature type="domain" description="Helix-turn-helix" evidence="1">
    <location>
        <begin position="1"/>
        <end position="51"/>
    </location>
</feature>
<dbReference type="InterPro" id="IPR041657">
    <property type="entry name" value="HTH_17"/>
</dbReference>
<dbReference type="Proteomes" id="UP000831684">
    <property type="component" value="Chromosome"/>
</dbReference>
<reference evidence="2" key="1">
    <citation type="submission" date="2021-09" db="EMBL/GenBank/DDBJ databases">
        <title>Network and meta-omics reveal the key degrader and cooperation patterns in an efficient 1,4-dioxane-degrading microbial community.</title>
        <authorList>
            <person name="Dai C."/>
        </authorList>
    </citation>
    <scope>NUCLEOTIDE SEQUENCE</scope>
    <source>
        <strain evidence="2">ZM13</strain>
    </source>
</reference>
<evidence type="ECO:0000313" key="3">
    <source>
        <dbReference type="Proteomes" id="UP000831684"/>
    </source>
</evidence>
<name>A0A9E6ZR62_9HYPH</name>
<gene>
    <name evidence="2" type="ORF">K9D25_16190</name>
</gene>
<evidence type="ECO:0000313" key="2">
    <source>
        <dbReference type="EMBL" id="UOK70256.1"/>
    </source>
</evidence>
<sequence length="71" mass="7736">MLKVTEAAERLGLSISTLNKWRCFGTGPRFVKMGSAVFYRAEDLDAFVAAQVRTSTWAGANDNVPGKREAA</sequence>
<evidence type="ECO:0000259" key="1">
    <source>
        <dbReference type="Pfam" id="PF12728"/>
    </source>
</evidence>
<dbReference type="EMBL" id="CP083239">
    <property type="protein sequence ID" value="UOK70256.1"/>
    <property type="molecule type" value="Genomic_DNA"/>
</dbReference>
<dbReference type="InterPro" id="IPR009061">
    <property type="entry name" value="DNA-bd_dom_put_sf"/>
</dbReference>
<proteinExistence type="predicted"/>
<accession>A0A9E6ZR62</accession>
<protein>
    <submittedName>
        <fullName evidence="2">Helix-turn-helix domain-containing protein</fullName>
    </submittedName>
</protein>
<dbReference type="KEGG" id="apol:K9D25_16190"/>
<organism evidence="2 3">
    <name type="scientific">Ancylobacter polymorphus</name>
    <dbReference type="NCBI Taxonomy" id="223390"/>
    <lineage>
        <taxon>Bacteria</taxon>
        <taxon>Pseudomonadati</taxon>
        <taxon>Pseudomonadota</taxon>
        <taxon>Alphaproteobacteria</taxon>
        <taxon>Hyphomicrobiales</taxon>
        <taxon>Xanthobacteraceae</taxon>
        <taxon>Ancylobacter</taxon>
    </lineage>
</organism>
<dbReference type="Pfam" id="PF12728">
    <property type="entry name" value="HTH_17"/>
    <property type="match status" value="1"/>
</dbReference>
<dbReference type="RefSeq" id="WP_244376660.1">
    <property type="nucleotide sequence ID" value="NZ_CP083239.1"/>
</dbReference>